<keyword evidence="3" id="KW-1185">Reference proteome</keyword>
<feature type="compositionally biased region" description="Acidic residues" evidence="1">
    <location>
        <begin position="95"/>
        <end position="116"/>
    </location>
</feature>
<gene>
    <name evidence="2" type="ORF">OBBRIDRAFT_801961</name>
</gene>
<dbReference type="AlphaFoldDB" id="A0A8E2DPF2"/>
<dbReference type="Gene3D" id="3.80.10.10">
    <property type="entry name" value="Ribonuclease Inhibitor"/>
    <property type="match status" value="1"/>
</dbReference>
<evidence type="ECO:0000313" key="2">
    <source>
        <dbReference type="EMBL" id="OCH93330.1"/>
    </source>
</evidence>
<name>A0A8E2DPF2_9APHY</name>
<evidence type="ECO:0000313" key="3">
    <source>
        <dbReference type="Proteomes" id="UP000250043"/>
    </source>
</evidence>
<dbReference type="EMBL" id="KV722356">
    <property type="protein sequence ID" value="OCH93330.1"/>
    <property type="molecule type" value="Genomic_DNA"/>
</dbReference>
<dbReference type="OrthoDB" id="3543113at2759"/>
<organism evidence="2 3">
    <name type="scientific">Obba rivulosa</name>
    <dbReference type="NCBI Taxonomy" id="1052685"/>
    <lineage>
        <taxon>Eukaryota</taxon>
        <taxon>Fungi</taxon>
        <taxon>Dikarya</taxon>
        <taxon>Basidiomycota</taxon>
        <taxon>Agaricomycotina</taxon>
        <taxon>Agaricomycetes</taxon>
        <taxon>Polyporales</taxon>
        <taxon>Gelatoporiaceae</taxon>
        <taxon>Obba</taxon>
    </lineage>
</organism>
<protein>
    <submittedName>
        <fullName evidence="2">Uncharacterized protein</fullName>
    </submittedName>
</protein>
<feature type="region of interest" description="Disordered" evidence="1">
    <location>
        <begin position="92"/>
        <end position="116"/>
    </location>
</feature>
<dbReference type="InterPro" id="IPR032675">
    <property type="entry name" value="LRR_dom_sf"/>
</dbReference>
<dbReference type="Proteomes" id="UP000250043">
    <property type="component" value="Unassembled WGS sequence"/>
</dbReference>
<evidence type="ECO:0000256" key="1">
    <source>
        <dbReference type="SAM" id="MobiDB-lite"/>
    </source>
</evidence>
<accession>A0A8E2DPF2</accession>
<sequence length="589" mass="65909">MIHGINDDLPSPANISFSISVECCKQQDLPGIESGAFTTSSSASSIYYLMDALAQRLLLSGVCESALDVLWRDLNSPIPLFRLFASYMHVRSPNEDDDDDDEVEDDAREAEEEEEEESGILLYQLGEILPDEWARFRHYARRVRSIAFKSGHECLGAISAEDMMLECILYSTPHIKHIDLVGCLYQRGTAQMRLECQKVLLELKFLGFFKRAASVLRSISSPNLRMLSLASSTMPARDPIIDDTLQVIGSRFVSSLRNLTISIIVPSGAGPSELSLLQYIRPLLRLSNLETFHMYAAPSLDSNMTMSDDDFLAMVTAWSNVIVLSLYYGRSLYISSQALAEFARHAPTAKSALYSRISVHQGNACPTNRRNVHKHSSDTGRARVVGGRRLNARIHPESPSNTACVKFRYKRTSHLTRRRSALEQAIKPYGPPSFSMNTYKILCRALGVTGEQCSCARFTRVNKAYQTTALNTLWRHFDGLWPILQLFSLDRYGLTAYGLHPGETVFAGMGSRTINVIVCAITTARILSFRDFKTQPGRTSVDERFSHCVRLYSLLFVGYTYAPGLRSHPYETRLRVAAPMSPWGMGFGG</sequence>
<proteinExistence type="predicted"/>
<reference evidence="2 3" key="1">
    <citation type="submission" date="2016-07" db="EMBL/GenBank/DDBJ databases">
        <title>Draft genome of the white-rot fungus Obba rivulosa 3A-2.</title>
        <authorList>
            <consortium name="DOE Joint Genome Institute"/>
            <person name="Miettinen O."/>
            <person name="Riley R."/>
            <person name="Acob R."/>
            <person name="Barry K."/>
            <person name="Cullen D."/>
            <person name="De Vries R."/>
            <person name="Hainaut M."/>
            <person name="Hatakka A."/>
            <person name="Henrissat B."/>
            <person name="Hilden K."/>
            <person name="Kuo R."/>
            <person name="Labutti K."/>
            <person name="Lipzen A."/>
            <person name="Makela M.R."/>
            <person name="Sandor L."/>
            <person name="Spatafora J.W."/>
            <person name="Grigoriev I.V."/>
            <person name="Hibbett D.S."/>
        </authorList>
    </citation>
    <scope>NUCLEOTIDE SEQUENCE [LARGE SCALE GENOMIC DNA]</scope>
    <source>
        <strain evidence="2 3">3A-2</strain>
    </source>
</reference>